<gene>
    <name evidence="4" type="ORF">CQW23_14606</name>
</gene>
<keyword evidence="5" id="KW-1185">Reference proteome</keyword>
<dbReference type="Proteomes" id="UP000224567">
    <property type="component" value="Unassembled WGS sequence"/>
</dbReference>
<dbReference type="PANTHER" id="PTHR47859:SF1">
    <property type="entry name" value="PENTATRICOPEPTIDE REPEAT-CONTAINING PROTEIN"/>
    <property type="match status" value="1"/>
</dbReference>
<dbReference type="OrthoDB" id="119302at2759"/>
<dbReference type="Pfam" id="PF13041">
    <property type="entry name" value="PPR_2"/>
    <property type="match status" value="1"/>
</dbReference>
<evidence type="ECO:0000256" key="2">
    <source>
        <dbReference type="PROSITE-ProRule" id="PRU00708"/>
    </source>
</evidence>
<dbReference type="InterPro" id="IPR002885">
    <property type="entry name" value="PPR_rpt"/>
</dbReference>
<keyword evidence="3" id="KW-0732">Signal</keyword>
<proteinExistence type="predicted"/>
<dbReference type="NCBIfam" id="TIGR00756">
    <property type="entry name" value="PPR"/>
    <property type="match status" value="1"/>
</dbReference>
<reference evidence="4 5" key="1">
    <citation type="journal article" date="2017" name="Genome Biol.">
        <title>New reference genome sequences of hot pepper reveal the massive evolution of plant disease-resistance genes by retroduplication.</title>
        <authorList>
            <person name="Kim S."/>
            <person name="Park J."/>
            <person name="Yeom S.I."/>
            <person name="Kim Y.M."/>
            <person name="Seo E."/>
            <person name="Kim K.T."/>
            <person name="Kim M.S."/>
            <person name="Lee J.M."/>
            <person name="Cheong K."/>
            <person name="Shin H.S."/>
            <person name="Kim S.B."/>
            <person name="Han K."/>
            <person name="Lee J."/>
            <person name="Park M."/>
            <person name="Lee H.A."/>
            <person name="Lee H.Y."/>
            <person name="Lee Y."/>
            <person name="Oh S."/>
            <person name="Lee J.H."/>
            <person name="Choi E."/>
            <person name="Choi E."/>
            <person name="Lee S.E."/>
            <person name="Jeon J."/>
            <person name="Kim H."/>
            <person name="Choi G."/>
            <person name="Song H."/>
            <person name="Lee J."/>
            <person name="Lee S.C."/>
            <person name="Kwon J.K."/>
            <person name="Lee H.Y."/>
            <person name="Koo N."/>
            <person name="Hong Y."/>
            <person name="Kim R.W."/>
            <person name="Kang W.H."/>
            <person name="Huh J.H."/>
            <person name="Kang B.C."/>
            <person name="Yang T.J."/>
            <person name="Lee Y.H."/>
            <person name="Bennetzen J.L."/>
            <person name="Choi D."/>
        </authorList>
    </citation>
    <scope>NUCLEOTIDE SEQUENCE [LARGE SCALE GENOMIC DNA]</scope>
    <source>
        <strain evidence="5">cv. PBC81</strain>
    </source>
</reference>
<evidence type="ECO:0000313" key="4">
    <source>
        <dbReference type="EMBL" id="PHT45448.1"/>
    </source>
</evidence>
<feature type="repeat" description="PPR" evidence="2">
    <location>
        <begin position="41"/>
        <end position="75"/>
    </location>
</feature>
<sequence>MALLFFIFQLKALGTEGMIKELIQYLHAAENQFSHYDTYMITPVYNTVLHAFVEAKESQMATRTFKSMVSSGVPPDAAAYNIMIDCCSIIRCFRSTFVLISMMFCNGFNPEAVTLTGLLKLLLRSEDFDGALKLLNQGISEGIQLDVLLYNTVLQVASEKMVVERRIADFGEIGGGELALTVIGSGEE</sequence>
<comment type="caution">
    <text evidence="4">The sequence shown here is derived from an EMBL/GenBank/DDBJ whole genome shotgun (WGS) entry which is preliminary data.</text>
</comment>
<evidence type="ECO:0000256" key="1">
    <source>
        <dbReference type="ARBA" id="ARBA00022737"/>
    </source>
</evidence>
<evidence type="ECO:0000256" key="3">
    <source>
        <dbReference type="SAM" id="SignalP"/>
    </source>
</evidence>
<organism evidence="4 5">
    <name type="scientific">Capsicum baccatum</name>
    <name type="common">Peruvian pepper</name>
    <dbReference type="NCBI Taxonomy" id="33114"/>
    <lineage>
        <taxon>Eukaryota</taxon>
        <taxon>Viridiplantae</taxon>
        <taxon>Streptophyta</taxon>
        <taxon>Embryophyta</taxon>
        <taxon>Tracheophyta</taxon>
        <taxon>Spermatophyta</taxon>
        <taxon>Magnoliopsida</taxon>
        <taxon>eudicotyledons</taxon>
        <taxon>Gunneridae</taxon>
        <taxon>Pentapetalae</taxon>
        <taxon>asterids</taxon>
        <taxon>lamiids</taxon>
        <taxon>Solanales</taxon>
        <taxon>Solanaceae</taxon>
        <taxon>Solanoideae</taxon>
        <taxon>Capsiceae</taxon>
        <taxon>Capsicum</taxon>
    </lineage>
</organism>
<feature type="signal peptide" evidence="3">
    <location>
        <begin position="1"/>
        <end position="17"/>
    </location>
</feature>
<dbReference type="STRING" id="33114.A0A2G2WJM6"/>
<name>A0A2G2WJM6_CAPBA</name>
<feature type="non-terminal residue" evidence="4">
    <location>
        <position position="188"/>
    </location>
</feature>
<feature type="chain" id="PRO_5013794084" evidence="3">
    <location>
        <begin position="18"/>
        <end position="188"/>
    </location>
</feature>
<dbReference type="Pfam" id="PF01535">
    <property type="entry name" value="PPR"/>
    <property type="match status" value="1"/>
</dbReference>
<reference evidence="5" key="2">
    <citation type="journal article" date="2017" name="J. Anim. Genet.">
        <title>Multiple reference genome sequences of hot pepper reveal the massive evolution of plant disease resistance genes by retroduplication.</title>
        <authorList>
            <person name="Kim S."/>
            <person name="Park J."/>
            <person name="Yeom S.-I."/>
            <person name="Kim Y.-M."/>
            <person name="Seo E."/>
            <person name="Kim K.-T."/>
            <person name="Kim M.-S."/>
            <person name="Lee J.M."/>
            <person name="Cheong K."/>
            <person name="Shin H.-S."/>
            <person name="Kim S.-B."/>
            <person name="Han K."/>
            <person name="Lee J."/>
            <person name="Park M."/>
            <person name="Lee H.-A."/>
            <person name="Lee H.-Y."/>
            <person name="Lee Y."/>
            <person name="Oh S."/>
            <person name="Lee J.H."/>
            <person name="Choi E."/>
            <person name="Choi E."/>
            <person name="Lee S.E."/>
            <person name="Jeon J."/>
            <person name="Kim H."/>
            <person name="Choi G."/>
            <person name="Song H."/>
            <person name="Lee J."/>
            <person name="Lee S.-C."/>
            <person name="Kwon J.-K."/>
            <person name="Lee H.-Y."/>
            <person name="Koo N."/>
            <person name="Hong Y."/>
            <person name="Kim R.W."/>
            <person name="Kang W.-H."/>
            <person name="Huh J.H."/>
            <person name="Kang B.-C."/>
            <person name="Yang T.-J."/>
            <person name="Lee Y.-H."/>
            <person name="Bennetzen J.L."/>
            <person name="Choi D."/>
        </authorList>
    </citation>
    <scope>NUCLEOTIDE SEQUENCE [LARGE SCALE GENOMIC DNA]</scope>
    <source>
        <strain evidence="5">cv. PBC81</strain>
    </source>
</reference>
<dbReference type="Gene3D" id="1.25.40.10">
    <property type="entry name" value="Tetratricopeptide repeat domain"/>
    <property type="match status" value="1"/>
</dbReference>
<dbReference type="PROSITE" id="PS51375">
    <property type="entry name" value="PPR"/>
    <property type="match status" value="1"/>
</dbReference>
<dbReference type="EMBL" id="MLFT02000006">
    <property type="protein sequence ID" value="PHT45448.1"/>
    <property type="molecule type" value="Genomic_DNA"/>
</dbReference>
<dbReference type="InterPro" id="IPR011990">
    <property type="entry name" value="TPR-like_helical_dom_sf"/>
</dbReference>
<protein>
    <submittedName>
        <fullName evidence="4">Pentatricopeptide repeat-containing protein</fullName>
    </submittedName>
</protein>
<keyword evidence="1" id="KW-0677">Repeat</keyword>
<evidence type="ECO:0000313" key="5">
    <source>
        <dbReference type="Proteomes" id="UP000224567"/>
    </source>
</evidence>
<dbReference type="PANTHER" id="PTHR47859">
    <property type="entry name" value="PENTATRICOPEPTIDE REPEAT-CONTAINING PROTEIN"/>
    <property type="match status" value="1"/>
</dbReference>
<dbReference type="AlphaFoldDB" id="A0A2G2WJM6"/>
<accession>A0A2G2WJM6</accession>